<proteinExistence type="predicted"/>
<dbReference type="Proteomes" id="UP000291189">
    <property type="component" value="Unassembled WGS sequence"/>
</dbReference>
<sequence length="177" mass="19682">MRERQRVRRGAVVLVAVAALLGTAVAPAAALPDWRTGPARWDNPGDVRGMPKVVDLRWAAHDGFDRVVVVLRGARPDLLTMRPEELTYDPSGKPVPLKGKHLMYLILRPAATYTNDGRSLYEGRRLVRPGFESLRGIALTSSFEGDTLFGFTSRTAAYRVFTLTSPSRVVVDFRHPR</sequence>
<dbReference type="InterPro" id="IPR056303">
    <property type="entry name" value="AMIN-like"/>
</dbReference>
<evidence type="ECO:0000259" key="2">
    <source>
        <dbReference type="Pfam" id="PF24837"/>
    </source>
</evidence>
<accession>A0A4Q5IWX0</accession>
<evidence type="ECO:0000313" key="4">
    <source>
        <dbReference type="Proteomes" id="UP000291189"/>
    </source>
</evidence>
<dbReference type="EMBL" id="SDPU01000028">
    <property type="protein sequence ID" value="RYU10617.1"/>
    <property type="molecule type" value="Genomic_DNA"/>
</dbReference>
<feature type="signal peptide" evidence="1">
    <location>
        <begin position="1"/>
        <end position="28"/>
    </location>
</feature>
<name>A0A4Q5IWX0_9ACTN</name>
<protein>
    <recommendedName>
        <fullName evidence="2">AMIN-like domain-containing protein</fullName>
    </recommendedName>
</protein>
<gene>
    <name evidence="3" type="ORF">ETU37_15245</name>
</gene>
<feature type="chain" id="PRO_5020315933" description="AMIN-like domain-containing protein" evidence="1">
    <location>
        <begin position="29"/>
        <end position="177"/>
    </location>
</feature>
<organism evidence="3 4">
    <name type="scientific">Nocardioides iriomotensis</name>
    <dbReference type="NCBI Taxonomy" id="715784"/>
    <lineage>
        <taxon>Bacteria</taxon>
        <taxon>Bacillati</taxon>
        <taxon>Actinomycetota</taxon>
        <taxon>Actinomycetes</taxon>
        <taxon>Propionibacteriales</taxon>
        <taxon>Nocardioidaceae</taxon>
        <taxon>Nocardioides</taxon>
    </lineage>
</organism>
<dbReference type="OrthoDB" id="3393679at2"/>
<dbReference type="AlphaFoldDB" id="A0A4Q5IWX0"/>
<evidence type="ECO:0000313" key="3">
    <source>
        <dbReference type="EMBL" id="RYU10617.1"/>
    </source>
</evidence>
<reference evidence="3 4" key="1">
    <citation type="submission" date="2019-01" db="EMBL/GenBank/DDBJ databases">
        <title>Nocardioides guangzhouensis sp. nov., an actinobacterium isolated from soil.</title>
        <authorList>
            <person name="Fu Y."/>
            <person name="Cai Y."/>
            <person name="Lin Z."/>
            <person name="Chen P."/>
        </authorList>
    </citation>
    <scope>NUCLEOTIDE SEQUENCE [LARGE SCALE GENOMIC DNA]</scope>
    <source>
        <strain evidence="3 4">NBRC 105384</strain>
    </source>
</reference>
<evidence type="ECO:0000256" key="1">
    <source>
        <dbReference type="SAM" id="SignalP"/>
    </source>
</evidence>
<feature type="domain" description="AMIN-like" evidence="2">
    <location>
        <begin position="52"/>
        <end position="175"/>
    </location>
</feature>
<keyword evidence="4" id="KW-1185">Reference proteome</keyword>
<keyword evidence="1" id="KW-0732">Signal</keyword>
<comment type="caution">
    <text evidence="3">The sequence shown here is derived from an EMBL/GenBank/DDBJ whole genome shotgun (WGS) entry which is preliminary data.</text>
</comment>
<dbReference type="Pfam" id="PF24837">
    <property type="entry name" value="AMIN-like"/>
    <property type="match status" value="1"/>
</dbReference>
<dbReference type="RefSeq" id="WP_129988208.1">
    <property type="nucleotide sequence ID" value="NZ_SDPU01000028.1"/>
</dbReference>